<dbReference type="InterPro" id="IPR003439">
    <property type="entry name" value="ABC_transporter-like_ATP-bd"/>
</dbReference>
<protein>
    <recommendedName>
        <fullName evidence="3">ABC transporter domain-containing protein</fullName>
    </recommendedName>
</protein>
<feature type="non-terminal residue" evidence="4">
    <location>
        <position position="1"/>
    </location>
</feature>
<dbReference type="InterPro" id="IPR017871">
    <property type="entry name" value="ABC_transporter-like_CS"/>
</dbReference>
<dbReference type="PROSITE" id="PS00211">
    <property type="entry name" value="ABC_TRANSPORTER_1"/>
    <property type="match status" value="1"/>
</dbReference>
<feature type="domain" description="ABC transporter" evidence="3">
    <location>
        <begin position="1"/>
        <end position="178"/>
    </location>
</feature>
<dbReference type="AlphaFoldDB" id="X1JXD1"/>
<evidence type="ECO:0000256" key="1">
    <source>
        <dbReference type="ARBA" id="ARBA00022448"/>
    </source>
</evidence>
<accession>X1JXD1</accession>
<feature type="region of interest" description="Disordered" evidence="2">
    <location>
        <begin position="161"/>
        <end position="185"/>
    </location>
</feature>
<evidence type="ECO:0000256" key="2">
    <source>
        <dbReference type="SAM" id="MobiDB-lite"/>
    </source>
</evidence>
<gene>
    <name evidence="4" type="ORF">S03H2_56174</name>
</gene>
<comment type="caution">
    <text evidence="4">The sequence shown here is derived from an EMBL/GenBank/DDBJ whole genome shotgun (WGS) entry which is preliminary data.</text>
</comment>
<dbReference type="GO" id="GO:0005886">
    <property type="term" value="C:plasma membrane"/>
    <property type="evidence" value="ECO:0007669"/>
    <property type="project" value="TreeGrafter"/>
</dbReference>
<dbReference type="GO" id="GO:0022857">
    <property type="term" value="F:transmembrane transporter activity"/>
    <property type="evidence" value="ECO:0007669"/>
    <property type="project" value="TreeGrafter"/>
</dbReference>
<dbReference type="InterPro" id="IPR017911">
    <property type="entry name" value="MacB-like_ATP-bd"/>
</dbReference>
<dbReference type="Gene3D" id="3.40.50.300">
    <property type="entry name" value="P-loop containing nucleotide triphosphate hydrolases"/>
    <property type="match status" value="1"/>
</dbReference>
<evidence type="ECO:0000313" key="4">
    <source>
        <dbReference type="EMBL" id="GAH86010.1"/>
    </source>
</evidence>
<dbReference type="InterPro" id="IPR027417">
    <property type="entry name" value="P-loop_NTPase"/>
</dbReference>
<dbReference type="PANTHER" id="PTHR24220">
    <property type="entry name" value="IMPORT ATP-BINDING PROTEIN"/>
    <property type="match status" value="1"/>
</dbReference>
<evidence type="ECO:0000259" key="3">
    <source>
        <dbReference type="PROSITE" id="PS50893"/>
    </source>
</evidence>
<sequence length="185" mass="20673">VGDRNIGDMRESEIVQYRRRQIGFVFQNFGLLPYLTVEENVEIPLRLVKTPGKERKARVAEVLELVSLNHRAKHRTYELSGGEQQRVAISRALVNRPSILLADEPTGQLDSNTGATIIRLLHEIADRFGVTVLVASHDPNMVPFADTIIELKDGQIINIKDQSDMTPTSETSKTDIEMPESSPIG</sequence>
<dbReference type="EMBL" id="BARU01035928">
    <property type="protein sequence ID" value="GAH86010.1"/>
    <property type="molecule type" value="Genomic_DNA"/>
</dbReference>
<organism evidence="4">
    <name type="scientific">marine sediment metagenome</name>
    <dbReference type="NCBI Taxonomy" id="412755"/>
    <lineage>
        <taxon>unclassified sequences</taxon>
        <taxon>metagenomes</taxon>
        <taxon>ecological metagenomes</taxon>
    </lineage>
</organism>
<dbReference type="InterPro" id="IPR015854">
    <property type="entry name" value="ABC_transpr_LolD-like"/>
</dbReference>
<dbReference type="GO" id="GO:0016887">
    <property type="term" value="F:ATP hydrolysis activity"/>
    <property type="evidence" value="ECO:0007669"/>
    <property type="project" value="InterPro"/>
</dbReference>
<dbReference type="Pfam" id="PF00005">
    <property type="entry name" value="ABC_tran"/>
    <property type="match status" value="1"/>
</dbReference>
<keyword evidence="1" id="KW-0813">Transport</keyword>
<name>X1JXD1_9ZZZZ</name>
<dbReference type="CDD" id="cd03255">
    <property type="entry name" value="ABC_MJ0796_LolCDE_FtsE"/>
    <property type="match status" value="1"/>
</dbReference>
<proteinExistence type="predicted"/>
<dbReference type="SUPFAM" id="SSF52540">
    <property type="entry name" value="P-loop containing nucleoside triphosphate hydrolases"/>
    <property type="match status" value="1"/>
</dbReference>
<dbReference type="PROSITE" id="PS50893">
    <property type="entry name" value="ABC_TRANSPORTER_2"/>
    <property type="match status" value="1"/>
</dbReference>
<dbReference type="PANTHER" id="PTHR24220:SF685">
    <property type="entry name" value="ABC TRANSPORTER RELATED"/>
    <property type="match status" value="1"/>
</dbReference>
<reference evidence="4" key="1">
    <citation type="journal article" date="2014" name="Front. Microbiol.">
        <title>High frequency of phylogenetically diverse reductive dehalogenase-homologous genes in deep subseafloor sedimentary metagenomes.</title>
        <authorList>
            <person name="Kawai M."/>
            <person name="Futagami T."/>
            <person name="Toyoda A."/>
            <person name="Takaki Y."/>
            <person name="Nishi S."/>
            <person name="Hori S."/>
            <person name="Arai W."/>
            <person name="Tsubouchi T."/>
            <person name="Morono Y."/>
            <person name="Uchiyama I."/>
            <person name="Ito T."/>
            <person name="Fujiyama A."/>
            <person name="Inagaki F."/>
            <person name="Takami H."/>
        </authorList>
    </citation>
    <scope>NUCLEOTIDE SEQUENCE</scope>
    <source>
        <strain evidence="4">Expedition CK06-06</strain>
    </source>
</reference>
<dbReference type="GO" id="GO:0005524">
    <property type="term" value="F:ATP binding"/>
    <property type="evidence" value="ECO:0007669"/>
    <property type="project" value="InterPro"/>
</dbReference>